<evidence type="ECO:0000313" key="3">
    <source>
        <dbReference type="Proteomes" id="UP001612928"/>
    </source>
</evidence>
<dbReference type="RefSeq" id="WP_397024937.1">
    <property type="nucleotide sequence ID" value="NZ_JBITMB010000009.1"/>
</dbReference>
<sequence>MSFLIALVALIGVLCLVLLLLTLAVVRRLREHTKLIDALYEAVGAGLAGAGHGAAAGLAVGEAAGDFDATTVDGDRVSRDLLPEGAVVAFLSPDCPGCHEQLPELVSWAADRDRSRVLAVVDGRSGDPVQLVTALSPVARVVVDDASAQVAEAFKVQAFPTFLQVGAGGRLLATAPRVSRLPAGSPA</sequence>
<dbReference type="Pfam" id="PF00578">
    <property type="entry name" value="AhpC-TSA"/>
    <property type="match status" value="1"/>
</dbReference>
<dbReference type="InterPro" id="IPR000866">
    <property type="entry name" value="AhpC/TSA"/>
</dbReference>
<keyword evidence="3" id="KW-1185">Reference proteome</keyword>
<accession>A0ABW8AE62</accession>
<gene>
    <name evidence="2" type="ORF">ACIBP5_32275</name>
</gene>
<dbReference type="Proteomes" id="UP001612928">
    <property type="component" value="Unassembled WGS sequence"/>
</dbReference>
<dbReference type="PROSITE" id="PS51352">
    <property type="entry name" value="THIOREDOXIN_2"/>
    <property type="match status" value="1"/>
</dbReference>
<dbReference type="SUPFAM" id="SSF52833">
    <property type="entry name" value="Thioredoxin-like"/>
    <property type="match status" value="1"/>
</dbReference>
<proteinExistence type="predicted"/>
<dbReference type="InterPro" id="IPR036249">
    <property type="entry name" value="Thioredoxin-like_sf"/>
</dbReference>
<name>A0ABW8AE62_9ACTN</name>
<comment type="caution">
    <text evidence="2">The sequence shown here is derived from an EMBL/GenBank/DDBJ whole genome shotgun (WGS) entry which is preliminary data.</text>
</comment>
<protein>
    <submittedName>
        <fullName evidence="2">TlpA family protein disulfide reductase</fullName>
    </submittedName>
</protein>
<reference evidence="2 3" key="1">
    <citation type="submission" date="2024-10" db="EMBL/GenBank/DDBJ databases">
        <title>The Natural Products Discovery Center: Release of the First 8490 Sequenced Strains for Exploring Actinobacteria Biosynthetic Diversity.</title>
        <authorList>
            <person name="Kalkreuter E."/>
            <person name="Kautsar S.A."/>
            <person name="Yang D."/>
            <person name="Bader C.D."/>
            <person name="Teijaro C.N."/>
            <person name="Fluegel L."/>
            <person name="Davis C.M."/>
            <person name="Simpson J.R."/>
            <person name="Lauterbach L."/>
            <person name="Steele A.D."/>
            <person name="Gui C."/>
            <person name="Meng S."/>
            <person name="Li G."/>
            <person name="Viehrig K."/>
            <person name="Ye F."/>
            <person name="Su P."/>
            <person name="Kiefer A.F."/>
            <person name="Nichols A."/>
            <person name="Cepeda A.J."/>
            <person name="Yan W."/>
            <person name="Fan B."/>
            <person name="Jiang Y."/>
            <person name="Adhikari A."/>
            <person name="Zheng C.-J."/>
            <person name="Schuster L."/>
            <person name="Cowan T.M."/>
            <person name="Smanski M.J."/>
            <person name="Chevrette M.G."/>
            <person name="De Carvalho L.P.S."/>
            <person name="Shen B."/>
        </authorList>
    </citation>
    <scope>NUCLEOTIDE SEQUENCE [LARGE SCALE GENOMIC DNA]</scope>
    <source>
        <strain evidence="2 3">NPDC049503</strain>
    </source>
</reference>
<evidence type="ECO:0000313" key="2">
    <source>
        <dbReference type="EMBL" id="MFI7444673.1"/>
    </source>
</evidence>
<organism evidence="2 3">
    <name type="scientific">Nonomuraea indica</name>
    <dbReference type="NCBI Taxonomy" id="1581193"/>
    <lineage>
        <taxon>Bacteria</taxon>
        <taxon>Bacillati</taxon>
        <taxon>Actinomycetota</taxon>
        <taxon>Actinomycetes</taxon>
        <taxon>Streptosporangiales</taxon>
        <taxon>Streptosporangiaceae</taxon>
        <taxon>Nonomuraea</taxon>
    </lineage>
</organism>
<dbReference type="Gene3D" id="3.40.30.10">
    <property type="entry name" value="Glutaredoxin"/>
    <property type="match status" value="1"/>
</dbReference>
<dbReference type="EMBL" id="JBITMB010000009">
    <property type="protein sequence ID" value="MFI7444673.1"/>
    <property type="molecule type" value="Genomic_DNA"/>
</dbReference>
<evidence type="ECO:0000259" key="1">
    <source>
        <dbReference type="PROSITE" id="PS51352"/>
    </source>
</evidence>
<dbReference type="InterPro" id="IPR013766">
    <property type="entry name" value="Thioredoxin_domain"/>
</dbReference>
<feature type="domain" description="Thioredoxin" evidence="1">
    <location>
        <begin position="58"/>
        <end position="187"/>
    </location>
</feature>